<feature type="compositionally biased region" description="Basic and acidic residues" evidence="1">
    <location>
        <begin position="120"/>
        <end position="132"/>
    </location>
</feature>
<name>A0AAN8QPL5_9TELE</name>
<feature type="region of interest" description="Disordered" evidence="1">
    <location>
        <begin position="52"/>
        <end position="72"/>
    </location>
</feature>
<keyword evidence="3" id="KW-1185">Reference proteome</keyword>
<reference evidence="2 3" key="1">
    <citation type="submission" date="2021-04" db="EMBL/GenBank/DDBJ databases">
        <authorList>
            <person name="De Guttry C."/>
            <person name="Zahm M."/>
            <person name="Klopp C."/>
            <person name="Cabau C."/>
            <person name="Louis A."/>
            <person name="Berthelot C."/>
            <person name="Parey E."/>
            <person name="Roest Crollius H."/>
            <person name="Montfort J."/>
            <person name="Robinson-Rechavi M."/>
            <person name="Bucao C."/>
            <person name="Bouchez O."/>
            <person name="Gislard M."/>
            <person name="Lluch J."/>
            <person name="Milhes M."/>
            <person name="Lampietro C."/>
            <person name="Lopez Roques C."/>
            <person name="Donnadieu C."/>
            <person name="Braasch I."/>
            <person name="Desvignes T."/>
            <person name="Postlethwait J."/>
            <person name="Bobe J."/>
            <person name="Wedekind C."/>
            <person name="Guiguen Y."/>
        </authorList>
    </citation>
    <scope>NUCLEOTIDE SEQUENCE [LARGE SCALE GENOMIC DNA]</scope>
    <source>
        <strain evidence="2">Cs_M1</strain>
        <tissue evidence="2">Blood</tissue>
    </source>
</reference>
<gene>
    <name evidence="2" type="ORF">J4Q44_G00330590</name>
</gene>
<feature type="compositionally biased region" description="Polar residues" evidence="1">
    <location>
        <begin position="12"/>
        <end position="21"/>
    </location>
</feature>
<evidence type="ECO:0000256" key="1">
    <source>
        <dbReference type="SAM" id="MobiDB-lite"/>
    </source>
</evidence>
<dbReference type="Proteomes" id="UP001356427">
    <property type="component" value="Unassembled WGS sequence"/>
</dbReference>
<sequence length="261" mass="28398">MDIAPAPAPSFSHYQTPATPLSPSPIIVCPSVEPSMALPQASHSPVLLWLEGVTAQDSDTDGPSPPPPHHGRLALARSSEELEKIQETLRELQAFLYEAGGLGLGTGVRPGQGQHHRERRPLWAEGHGDRVADPPGGPHAPSLMKRSASLAKLDCLELSANDLSDWDYGPTSASPHGPPLMPTPHSRYHHHPSLDDVSKKQREELETDLSPRLTRNQSPKSAPDVTMTTTQQQPCGKSHPLRRLRKAADKKRPSTVLYNTM</sequence>
<feature type="region of interest" description="Disordered" evidence="1">
    <location>
        <begin position="164"/>
        <end position="261"/>
    </location>
</feature>
<dbReference type="AlphaFoldDB" id="A0AAN8QPL5"/>
<protein>
    <submittedName>
        <fullName evidence="2">Uncharacterized protein</fullName>
    </submittedName>
</protein>
<accession>A0AAN8QPL5</accession>
<evidence type="ECO:0000313" key="3">
    <source>
        <dbReference type="Proteomes" id="UP001356427"/>
    </source>
</evidence>
<comment type="caution">
    <text evidence="2">The sequence shown here is derived from an EMBL/GenBank/DDBJ whole genome shotgun (WGS) entry which is preliminary data.</text>
</comment>
<feature type="compositionally biased region" description="Polar residues" evidence="1">
    <location>
        <begin position="213"/>
        <end position="235"/>
    </location>
</feature>
<evidence type="ECO:0000313" key="2">
    <source>
        <dbReference type="EMBL" id="KAK6296917.1"/>
    </source>
</evidence>
<organism evidence="2 3">
    <name type="scientific">Coregonus suidteri</name>
    <dbReference type="NCBI Taxonomy" id="861788"/>
    <lineage>
        <taxon>Eukaryota</taxon>
        <taxon>Metazoa</taxon>
        <taxon>Chordata</taxon>
        <taxon>Craniata</taxon>
        <taxon>Vertebrata</taxon>
        <taxon>Euteleostomi</taxon>
        <taxon>Actinopterygii</taxon>
        <taxon>Neopterygii</taxon>
        <taxon>Teleostei</taxon>
        <taxon>Protacanthopterygii</taxon>
        <taxon>Salmoniformes</taxon>
        <taxon>Salmonidae</taxon>
        <taxon>Coregoninae</taxon>
        <taxon>Coregonus</taxon>
    </lineage>
</organism>
<feature type="region of interest" description="Disordered" evidence="1">
    <location>
        <begin position="1"/>
        <end position="25"/>
    </location>
</feature>
<feature type="region of interest" description="Disordered" evidence="1">
    <location>
        <begin position="106"/>
        <end position="143"/>
    </location>
</feature>
<feature type="compositionally biased region" description="Basic and acidic residues" evidence="1">
    <location>
        <begin position="192"/>
        <end position="204"/>
    </location>
</feature>
<dbReference type="EMBL" id="JAGTTL010000032">
    <property type="protein sequence ID" value="KAK6296917.1"/>
    <property type="molecule type" value="Genomic_DNA"/>
</dbReference>
<proteinExistence type="predicted"/>